<comment type="similarity">
    <text evidence="4 5">Belongs to the universal ribosomal protein uS15 family.</text>
</comment>
<keyword evidence="4 6" id="KW-0699">rRNA-binding</keyword>
<dbReference type="SUPFAM" id="SSF47060">
    <property type="entry name" value="S15/NS1 RNA-binding domain"/>
    <property type="match status" value="1"/>
</dbReference>
<evidence type="ECO:0000256" key="2">
    <source>
        <dbReference type="ARBA" id="ARBA00023274"/>
    </source>
</evidence>
<dbReference type="InterPro" id="IPR000589">
    <property type="entry name" value="Ribosomal_uS15"/>
</dbReference>
<dbReference type="FunFam" id="1.10.287.10:FF:000002">
    <property type="entry name" value="30S ribosomal protein S15"/>
    <property type="match status" value="1"/>
</dbReference>
<keyword evidence="2 4" id="KW-0687">Ribonucleoprotein</keyword>
<dbReference type="AlphaFoldDB" id="A0A7M1LEH9"/>
<dbReference type="SMART" id="SM01387">
    <property type="entry name" value="Ribosomal_S15"/>
    <property type="match status" value="1"/>
</dbReference>
<evidence type="ECO:0000256" key="1">
    <source>
        <dbReference type="ARBA" id="ARBA00022980"/>
    </source>
</evidence>
<evidence type="ECO:0000313" key="7">
    <source>
        <dbReference type="EMBL" id="QOQ86958.1"/>
    </source>
</evidence>
<organism evidence="7 8">
    <name type="scientific">Campylobacter corcagiensis</name>
    <dbReference type="NCBI Taxonomy" id="1448857"/>
    <lineage>
        <taxon>Bacteria</taxon>
        <taxon>Pseudomonadati</taxon>
        <taxon>Campylobacterota</taxon>
        <taxon>Epsilonproteobacteria</taxon>
        <taxon>Campylobacterales</taxon>
        <taxon>Campylobacteraceae</taxon>
        <taxon>Campylobacter</taxon>
    </lineage>
</organism>
<dbReference type="HAMAP" id="MF_01343_B">
    <property type="entry name" value="Ribosomal_uS15_B"/>
    <property type="match status" value="1"/>
</dbReference>
<protein>
    <recommendedName>
        <fullName evidence="4">Small ribosomal subunit protein uS15</fullName>
    </recommendedName>
</protein>
<keyword evidence="8" id="KW-1185">Reference proteome</keyword>
<dbReference type="Pfam" id="PF00312">
    <property type="entry name" value="Ribosomal_S15"/>
    <property type="match status" value="1"/>
</dbReference>
<evidence type="ECO:0000256" key="5">
    <source>
        <dbReference type="RuleBase" id="RU003919"/>
    </source>
</evidence>
<accession>A0A7M1LEH9</accession>
<dbReference type="GO" id="GO:0006412">
    <property type="term" value="P:translation"/>
    <property type="evidence" value="ECO:0007669"/>
    <property type="project" value="UniProtKB-UniRule"/>
</dbReference>
<proteinExistence type="inferred from homology"/>
<keyword evidence="1 4" id="KW-0689">Ribosomal protein</keyword>
<dbReference type="GO" id="GO:0003735">
    <property type="term" value="F:structural constituent of ribosome"/>
    <property type="evidence" value="ECO:0007669"/>
    <property type="project" value="InterPro"/>
</dbReference>
<name>A0A7M1LEH9_9BACT</name>
<evidence type="ECO:0000256" key="4">
    <source>
        <dbReference type="HAMAP-Rule" id="MF_01343"/>
    </source>
</evidence>
<dbReference type="Gene3D" id="6.10.250.3130">
    <property type="match status" value="1"/>
</dbReference>
<comment type="subunit">
    <text evidence="3 4">Part of the 30S ribosomal subunit. Forms a bridge to the 50S subunit in the 70S ribosome, contacting the 23S rRNA.</text>
</comment>
<evidence type="ECO:0000256" key="6">
    <source>
        <dbReference type="RuleBase" id="RU004524"/>
    </source>
</evidence>
<reference evidence="7 8" key="1">
    <citation type="submission" date="2020-10" db="EMBL/GenBank/DDBJ databases">
        <title>Campylobacter and Helicobacter PacBio genomes.</title>
        <authorList>
            <person name="Lane C."/>
        </authorList>
    </citation>
    <scope>NUCLEOTIDE SEQUENCE [LARGE SCALE GENOMIC DNA]</scope>
    <source>
        <strain evidence="7 8">2016D-0077</strain>
    </source>
</reference>
<dbReference type="GO" id="GO:0019843">
    <property type="term" value="F:rRNA binding"/>
    <property type="evidence" value="ECO:0007669"/>
    <property type="project" value="UniProtKB-UniRule"/>
</dbReference>
<keyword evidence="4 6" id="KW-0694">RNA-binding</keyword>
<sequence>MALDQAQKAQIVAQFAKKDGDTGSSEVQIALLTEKIKQLTSHIQSNPKDFSSRLGLLKMVSQRKRLMKYLKNKDYNRYSSLIEKLNLKDR</sequence>
<dbReference type="PROSITE" id="PS00362">
    <property type="entry name" value="RIBOSOMAL_S15"/>
    <property type="match status" value="1"/>
</dbReference>
<dbReference type="RefSeq" id="WP_025803313.1">
    <property type="nucleotide sequence ID" value="NZ_CP053842.1"/>
</dbReference>
<dbReference type="OrthoDB" id="9799262at2"/>
<dbReference type="InterPro" id="IPR005290">
    <property type="entry name" value="Ribosomal_uS15_bac-type"/>
</dbReference>
<comment type="function">
    <text evidence="4 6">One of the primary rRNA binding proteins, it binds directly to 16S rRNA where it helps nucleate assembly of the platform of the 30S subunit by binding and bridging several RNA helices of the 16S rRNA.</text>
</comment>
<comment type="function">
    <text evidence="4">Forms an intersubunit bridge (bridge B4) with the 23S rRNA of the 50S subunit in the ribosome.</text>
</comment>
<dbReference type="Proteomes" id="UP000594749">
    <property type="component" value="Chromosome"/>
</dbReference>
<dbReference type="NCBIfam" id="TIGR00952">
    <property type="entry name" value="S15_bact"/>
    <property type="match status" value="1"/>
</dbReference>
<evidence type="ECO:0000313" key="8">
    <source>
        <dbReference type="Proteomes" id="UP000594749"/>
    </source>
</evidence>
<dbReference type="PANTHER" id="PTHR23321:SF26">
    <property type="entry name" value="SMALL RIBOSOMAL SUBUNIT PROTEIN US15M"/>
    <property type="match status" value="1"/>
</dbReference>
<dbReference type="CDD" id="cd00353">
    <property type="entry name" value="Ribosomal_S15p_S13e"/>
    <property type="match status" value="1"/>
</dbReference>
<dbReference type="Gene3D" id="1.10.287.10">
    <property type="entry name" value="S15/NS1, RNA-binding"/>
    <property type="match status" value="1"/>
</dbReference>
<gene>
    <name evidence="4 7" type="primary">rpsO</name>
    <name evidence="7" type="ORF">IMC76_07020</name>
</gene>
<dbReference type="EMBL" id="CP063078">
    <property type="protein sequence ID" value="QOQ86958.1"/>
    <property type="molecule type" value="Genomic_DNA"/>
</dbReference>
<evidence type="ECO:0000256" key="3">
    <source>
        <dbReference type="ARBA" id="ARBA00064542"/>
    </source>
</evidence>
<dbReference type="InterPro" id="IPR009068">
    <property type="entry name" value="uS15_NS1_RNA-bd_sf"/>
</dbReference>
<dbReference type="PANTHER" id="PTHR23321">
    <property type="entry name" value="RIBOSOMAL PROTEIN S15, BACTERIAL AND ORGANELLAR"/>
    <property type="match status" value="1"/>
</dbReference>
<dbReference type="GO" id="GO:0022627">
    <property type="term" value="C:cytosolic small ribosomal subunit"/>
    <property type="evidence" value="ECO:0007669"/>
    <property type="project" value="TreeGrafter"/>
</dbReference>